<comment type="caution">
    <text evidence="1">The sequence shown here is derived from an EMBL/GenBank/DDBJ whole genome shotgun (WGS) entry which is preliminary data.</text>
</comment>
<organism evidence="1 2">
    <name type="scientific">Sinisalibacter aestuarii</name>
    <dbReference type="NCBI Taxonomy" id="2949426"/>
    <lineage>
        <taxon>Bacteria</taxon>
        <taxon>Pseudomonadati</taxon>
        <taxon>Pseudomonadota</taxon>
        <taxon>Alphaproteobacteria</taxon>
        <taxon>Rhodobacterales</taxon>
        <taxon>Roseobacteraceae</taxon>
        <taxon>Sinisalibacter</taxon>
    </lineage>
</organism>
<evidence type="ECO:0000313" key="1">
    <source>
        <dbReference type="EMBL" id="GKY89829.1"/>
    </source>
</evidence>
<accession>A0ABQ5LY08</accession>
<keyword evidence="2" id="KW-1185">Reference proteome</keyword>
<dbReference type="Proteomes" id="UP001144205">
    <property type="component" value="Unassembled WGS sequence"/>
</dbReference>
<proteinExistence type="predicted"/>
<gene>
    <name evidence="1" type="ORF">STA1M1_36980</name>
</gene>
<sequence length="138" mass="15323">MLTLDPAVLSDALHFPASELSPDLLDLSAPVHLRRRGVEAKLALGTTAPNPDPVLRRTLADAHRWASALQDGTPLIEIARKAGHHDAFIRTRTPLAFLSPKLQLAIVNGTFSPELTLRQILRQPVPLDWREQERMYGI</sequence>
<protein>
    <submittedName>
        <fullName evidence="1">Uncharacterized protein</fullName>
    </submittedName>
</protein>
<dbReference type="RefSeq" id="WP_281843757.1">
    <property type="nucleotide sequence ID" value="NZ_BROH01000015.1"/>
</dbReference>
<reference evidence="1" key="1">
    <citation type="journal article" date="2023" name="Int. J. Syst. Evol. Microbiol.">
        <title>Sinisalibacter aestuarii sp. nov., isolated from estuarine sediment of the Arakawa River.</title>
        <authorList>
            <person name="Arafat S.T."/>
            <person name="Hirano S."/>
            <person name="Sato A."/>
            <person name="Takeuchi K."/>
            <person name="Yasuda T."/>
            <person name="Terahara T."/>
            <person name="Hamada M."/>
            <person name="Kobayashi T."/>
        </authorList>
    </citation>
    <scope>NUCLEOTIDE SEQUENCE</scope>
    <source>
        <strain evidence="1">B-399</strain>
    </source>
</reference>
<dbReference type="EMBL" id="BROH01000015">
    <property type="protein sequence ID" value="GKY89829.1"/>
    <property type="molecule type" value="Genomic_DNA"/>
</dbReference>
<name>A0ABQ5LY08_9RHOB</name>
<evidence type="ECO:0000313" key="2">
    <source>
        <dbReference type="Proteomes" id="UP001144205"/>
    </source>
</evidence>